<dbReference type="PANTHER" id="PTHR47961">
    <property type="entry name" value="DNA POLYMERASE THETA, PUTATIVE (AFU_ORTHOLOGUE AFUA_1G05260)-RELATED"/>
    <property type="match status" value="1"/>
</dbReference>
<protein>
    <submittedName>
        <fullName evidence="13">CRISPR-associated HD domain protein</fullName>
    </submittedName>
    <submittedName>
        <fullName evidence="12">CRISPR-associated endonuclease/helicase Cas3</fullName>
    </submittedName>
</protein>
<dbReference type="OrthoDB" id="9810236at2"/>
<feature type="domain" description="Helicase ATP-binding" evidence="10">
    <location>
        <begin position="333"/>
        <end position="526"/>
    </location>
</feature>
<keyword evidence="8" id="KW-0067">ATP-binding</keyword>
<dbReference type="Proteomes" id="UP000183868">
    <property type="component" value="Chromosome"/>
</dbReference>
<accession>H1XYR9</accession>
<keyword evidence="3" id="KW-0540">Nuclease</keyword>
<proteinExistence type="inferred from homology"/>
<organism evidence="13 14">
    <name type="scientific">Caldithrix abyssi DSM 13497</name>
    <dbReference type="NCBI Taxonomy" id="880073"/>
    <lineage>
        <taxon>Bacteria</taxon>
        <taxon>Pseudomonadati</taxon>
        <taxon>Calditrichota</taxon>
        <taxon>Calditrichia</taxon>
        <taxon>Calditrichales</taxon>
        <taxon>Calditrichaceae</taxon>
        <taxon>Caldithrix</taxon>
    </lineage>
</organism>
<dbReference type="Pfam" id="PF22590">
    <property type="entry name" value="Cas3-like_C_2"/>
    <property type="match status" value="1"/>
</dbReference>
<reference evidence="12 15" key="2">
    <citation type="submission" date="2016-11" db="EMBL/GenBank/DDBJ databases">
        <title>Genomic analysis of Caldithrix abyssi and proposal of a novel bacterial phylum Caldithrichaeota.</title>
        <authorList>
            <person name="Kublanov I."/>
            <person name="Sigalova O."/>
            <person name="Gavrilov S."/>
            <person name="Lebedinsky A."/>
            <person name="Ivanova N."/>
            <person name="Daum C."/>
            <person name="Reddy T."/>
            <person name="Klenk H.P."/>
            <person name="Goker M."/>
            <person name="Reva O."/>
            <person name="Miroshnichenko M."/>
            <person name="Kyprides N."/>
            <person name="Woyke T."/>
            <person name="Gelfand M."/>
        </authorList>
    </citation>
    <scope>NUCLEOTIDE SEQUENCE [LARGE SCALE GENOMIC DNA]</scope>
    <source>
        <strain evidence="12 15">LF13</strain>
    </source>
</reference>
<dbReference type="GO" id="GO:0051607">
    <property type="term" value="P:defense response to virus"/>
    <property type="evidence" value="ECO:0007669"/>
    <property type="project" value="UniProtKB-KW"/>
</dbReference>
<evidence type="ECO:0000259" key="10">
    <source>
        <dbReference type="PROSITE" id="PS51192"/>
    </source>
</evidence>
<evidence type="ECO:0000256" key="1">
    <source>
        <dbReference type="ARBA" id="ARBA00006847"/>
    </source>
</evidence>
<dbReference type="CDD" id="cd09641">
    <property type="entry name" value="Cas3''_I"/>
    <property type="match status" value="1"/>
</dbReference>
<comment type="similarity">
    <text evidence="2">In the central section; belongs to the CRISPR-associated helicase Cas3 family.</text>
</comment>
<evidence type="ECO:0000256" key="6">
    <source>
        <dbReference type="ARBA" id="ARBA00022801"/>
    </source>
</evidence>
<dbReference type="InterPro" id="IPR014001">
    <property type="entry name" value="Helicase_ATP-bd"/>
</dbReference>
<keyword evidence="9" id="KW-0051">Antiviral defense</keyword>
<keyword evidence="7 12" id="KW-0347">Helicase</keyword>
<dbReference type="PaxDb" id="880073-Calab_1313"/>
<evidence type="ECO:0000256" key="7">
    <source>
        <dbReference type="ARBA" id="ARBA00022806"/>
    </source>
</evidence>
<dbReference type="InterPro" id="IPR006474">
    <property type="entry name" value="Helicase_Cas3_CRISPR-ass_core"/>
</dbReference>
<dbReference type="Gene3D" id="1.10.3210.30">
    <property type="match status" value="1"/>
</dbReference>
<keyword evidence="6" id="KW-0378">Hydrolase</keyword>
<keyword evidence="14" id="KW-1185">Reference proteome</keyword>
<evidence type="ECO:0000259" key="11">
    <source>
        <dbReference type="PROSITE" id="PS51643"/>
    </source>
</evidence>
<evidence type="ECO:0000256" key="3">
    <source>
        <dbReference type="ARBA" id="ARBA00022722"/>
    </source>
</evidence>
<keyword evidence="5" id="KW-0547">Nucleotide-binding</keyword>
<dbReference type="SMART" id="SM00487">
    <property type="entry name" value="DEXDc"/>
    <property type="match status" value="1"/>
</dbReference>
<dbReference type="SUPFAM" id="SSF52540">
    <property type="entry name" value="P-loop containing nucleoside triphosphate hydrolases"/>
    <property type="match status" value="1"/>
</dbReference>
<dbReference type="PANTHER" id="PTHR47961:SF6">
    <property type="entry name" value="DNA-DIRECTED DNA POLYMERASE"/>
    <property type="match status" value="1"/>
</dbReference>
<dbReference type="InterPro" id="IPR011545">
    <property type="entry name" value="DEAD/DEAH_box_helicase_dom"/>
</dbReference>
<dbReference type="eggNOG" id="COG1203">
    <property type="taxonomic scope" value="Bacteria"/>
</dbReference>
<evidence type="ECO:0000256" key="2">
    <source>
        <dbReference type="ARBA" id="ARBA00009046"/>
    </source>
</evidence>
<dbReference type="GO" id="GO:0004519">
    <property type="term" value="F:endonuclease activity"/>
    <property type="evidence" value="ECO:0007669"/>
    <property type="project" value="UniProtKB-KW"/>
</dbReference>
<dbReference type="EMBL" id="CM001402">
    <property type="protein sequence ID" value="EHO40938.1"/>
    <property type="molecule type" value="Genomic_DNA"/>
</dbReference>
<dbReference type="Proteomes" id="UP000004671">
    <property type="component" value="Chromosome"/>
</dbReference>
<reference evidence="13 14" key="1">
    <citation type="submission" date="2011-09" db="EMBL/GenBank/DDBJ databases">
        <title>The permanent draft genome of Caldithrix abyssi DSM 13497.</title>
        <authorList>
            <consortium name="US DOE Joint Genome Institute (JGI-PGF)"/>
            <person name="Lucas S."/>
            <person name="Han J."/>
            <person name="Lapidus A."/>
            <person name="Bruce D."/>
            <person name="Goodwin L."/>
            <person name="Pitluck S."/>
            <person name="Peters L."/>
            <person name="Kyrpides N."/>
            <person name="Mavromatis K."/>
            <person name="Ivanova N."/>
            <person name="Mikhailova N."/>
            <person name="Chertkov O."/>
            <person name="Detter J.C."/>
            <person name="Tapia R."/>
            <person name="Han C."/>
            <person name="Land M."/>
            <person name="Hauser L."/>
            <person name="Markowitz V."/>
            <person name="Cheng J.-F."/>
            <person name="Hugenholtz P."/>
            <person name="Woyke T."/>
            <person name="Wu D."/>
            <person name="Spring S."/>
            <person name="Brambilla E."/>
            <person name="Klenk H.-P."/>
            <person name="Eisen J.A."/>
        </authorList>
    </citation>
    <scope>NUCLEOTIDE SEQUENCE [LARGE SCALE GENOMIC DNA]</scope>
    <source>
        <strain evidence="13 14">DSM 13497</strain>
    </source>
</reference>
<dbReference type="InterPro" id="IPR038257">
    <property type="entry name" value="CRISPR-assoc_Cas3_HD_sf"/>
</dbReference>
<evidence type="ECO:0000256" key="5">
    <source>
        <dbReference type="ARBA" id="ARBA00022741"/>
    </source>
</evidence>
<name>H1XYR9_CALAY</name>
<dbReference type="NCBIfam" id="TIGR01587">
    <property type="entry name" value="cas3_core"/>
    <property type="match status" value="1"/>
</dbReference>
<evidence type="ECO:0000256" key="4">
    <source>
        <dbReference type="ARBA" id="ARBA00022723"/>
    </source>
</evidence>
<dbReference type="PROSITE" id="PS51643">
    <property type="entry name" value="HD_CAS3"/>
    <property type="match status" value="1"/>
</dbReference>
<dbReference type="InterPro" id="IPR054712">
    <property type="entry name" value="Cas3-like_dom"/>
</dbReference>
<dbReference type="NCBIfam" id="TIGR01596">
    <property type="entry name" value="cas3_HD"/>
    <property type="match status" value="1"/>
</dbReference>
<comment type="similarity">
    <text evidence="1">In the N-terminal section; belongs to the CRISPR-associated nuclease Cas3-HD family.</text>
</comment>
<dbReference type="InterPro" id="IPR050474">
    <property type="entry name" value="Hel308_SKI2-like"/>
</dbReference>
<evidence type="ECO:0000256" key="9">
    <source>
        <dbReference type="ARBA" id="ARBA00023118"/>
    </source>
</evidence>
<dbReference type="InterPro" id="IPR027417">
    <property type="entry name" value="P-loop_NTPase"/>
</dbReference>
<evidence type="ECO:0000313" key="14">
    <source>
        <dbReference type="Proteomes" id="UP000004671"/>
    </source>
</evidence>
<dbReference type="Gene3D" id="3.40.50.300">
    <property type="entry name" value="P-loop containing nucleotide triphosphate hydrolases"/>
    <property type="match status" value="1"/>
</dbReference>
<dbReference type="GO" id="GO:0005524">
    <property type="term" value="F:ATP binding"/>
    <property type="evidence" value="ECO:0007669"/>
    <property type="project" value="UniProtKB-KW"/>
</dbReference>
<dbReference type="Pfam" id="PF00270">
    <property type="entry name" value="DEAD"/>
    <property type="match status" value="1"/>
</dbReference>
<dbReference type="EMBL" id="CP018099">
    <property type="protein sequence ID" value="APF20551.1"/>
    <property type="molecule type" value="Genomic_DNA"/>
</dbReference>
<dbReference type="InterPro" id="IPR001650">
    <property type="entry name" value="Helicase_C-like"/>
</dbReference>
<dbReference type="PROSITE" id="PS51192">
    <property type="entry name" value="HELICASE_ATP_BIND_1"/>
    <property type="match status" value="1"/>
</dbReference>
<sequence>MSSNYFKTLESIKADFSCLLERLTECEKYWAHLHSHKAPEKLVDHTRLVGDYAFKLIQSHHLEIVIERLIQALIQKEFVLEKKAVGSFIKSLFWQTILFHDYGKINENFQRERMQNPHFSKKCKNKIGSRHSALSAFILISVKIQELRENSILSQNEKDFITLLIVPFAGVILKHHASYYDHDLDIPPDWIEAMKSYLSLLHIRTDFKLVKNLMQSFQDEQRFLPIVDFLFKDISAFSLFGLIRLCYSLLTAADYYATTEYTIDLAVKDFGVFLVGEKEKLQNTFKTSKSYNKDFYKRQEYYLSLPLDKLQKRNPENLNTLRQKLMAETLNAVKQNKNEYVFYLEAPTGSGKTNLSLAIAMELLQAHQYVNKILYVFPFTTLITQTAQSIKETLQVTNAQMVQLHSRSGFHSKREEVKDGQYGQQYQNYIDNLFVNYPIILMTHIKFFDILKSTQKENIYLLHRLANSIVIIDELQSYSPAEWDKIRFFISNFAYFFNIRFILMSATLPKLDALFLPESNQVPLPHNFISLLKNPKQYFQNPNFKGRVQFDFSLIDKITSIEELADFVFDECEKYSFQNNGVVKGIIEFIFKKRAGEFYKLIKERFNSANYQIYLLSGTILEPRRKEIIAHIKKSIEKKSSAKILLITTQVVEAGVDIDMDIGFKDRSLIDSDEQLAGRVNRNARTIPAKVFLFKLDRAYAIYGKDLRYALTRDHISQEQYQKILQEKRFEILYQQVCDYINRENKNEFIRGLKSYLEHFKKLRFSKIDRELQLISEQNVTVFVPLKISTCYFSNNDLEFISTLSGVTINDSLEGELVWKTYINIIKNKDMGFVEKRVDIKKIYGIMSQFMFSIYVNSGLLTELKNFADLEIFNSYQILYLSRWEQVYSYTDGIKDENFKEAMFI</sequence>
<dbReference type="SMART" id="SM00490">
    <property type="entry name" value="HELICc"/>
    <property type="match status" value="1"/>
</dbReference>
<dbReference type="InParanoid" id="H1XYR9"/>
<dbReference type="AlphaFoldDB" id="H1XYR9"/>
<evidence type="ECO:0000256" key="8">
    <source>
        <dbReference type="ARBA" id="ARBA00022840"/>
    </source>
</evidence>
<gene>
    <name evidence="12" type="primary">cas3</name>
    <name evidence="12" type="ORF">Cabys_3806</name>
    <name evidence="13" type="ORF">Calab_1313</name>
</gene>
<feature type="domain" description="HD Cas3-type" evidence="11">
    <location>
        <begin position="35"/>
        <end position="256"/>
    </location>
</feature>
<dbReference type="GO" id="GO:0016787">
    <property type="term" value="F:hydrolase activity"/>
    <property type="evidence" value="ECO:0007669"/>
    <property type="project" value="UniProtKB-KW"/>
</dbReference>
<dbReference type="KEGG" id="caby:Cabys_3806"/>
<evidence type="ECO:0000313" key="15">
    <source>
        <dbReference type="Proteomes" id="UP000183868"/>
    </source>
</evidence>
<dbReference type="RefSeq" id="WP_006928015.1">
    <property type="nucleotide sequence ID" value="NZ_CM001402.1"/>
</dbReference>
<keyword evidence="4" id="KW-0479">Metal-binding</keyword>
<evidence type="ECO:0000313" key="13">
    <source>
        <dbReference type="EMBL" id="EHO40938.1"/>
    </source>
</evidence>
<dbReference type="HOGENOM" id="CLU_010123_1_1_0"/>
<dbReference type="GO" id="GO:0004386">
    <property type="term" value="F:helicase activity"/>
    <property type="evidence" value="ECO:0007669"/>
    <property type="project" value="UniProtKB-KW"/>
</dbReference>
<dbReference type="GO" id="GO:0003676">
    <property type="term" value="F:nucleic acid binding"/>
    <property type="evidence" value="ECO:0007669"/>
    <property type="project" value="InterPro"/>
</dbReference>
<dbReference type="STRING" id="880073.Cabys_3806"/>
<keyword evidence="12" id="KW-0255">Endonuclease</keyword>
<dbReference type="InterPro" id="IPR006483">
    <property type="entry name" value="CRISPR-assoc_Cas3_HD"/>
</dbReference>
<dbReference type="GO" id="GO:0046872">
    <property type="term" value="F:metal ion binding"/>
    <property type="evidence" value="ECO:0007669"/>
    <property type="project" value="UniProtKB-KW"/>
</dbReference>
<evidence type="ECO:0000313" key="12">
    <source>
        <dbReference type="EMBL" id="APF20551.1"/>
    </source>
</evidence>